<evidence type="ECO:0000313" key="3">
    <source>
        <dbReference type="Proteomes" id="UP001501074"/>
    </source>
</evidence>
<dbReference type="EMBL" id="BAAAZO010000004">
    <property type="protein sequence ID" value="GAA3611954.1"/>
    <property type="molecule type" value="Genomic_DNA"/>
</dbReference>
<organism evidence="2 3">
    <name type="scientific">Kineosporia mesophila</name>
    <dbReference type="NCBI Taxonomy" id="566012"/>
    <lineage>
        <taxon>Bacteria</taxon>
        <taxon>Bacillati</taxon>
        <taxon>Actinomycetota</taxon>
        <taxon>Actinomycetes</taxon>
        <taxon>Kineosporiales</taxon>
        <taxon>Kineosporiaceae</taxon>
        <taxon>Kineosporia</taxon>
    </lineage>
</organism>
<evidence type="ECO:0000313" key="2">
    <source>
        <dbReference type="EMBL" id="GAA3611954.1"/>
    </source>
</evidence>
<feature type="domain" description="HTH arsR-type" evidence="1">
    <location>
        <begin position="6"/>
        <end position="103"/>
    </location>
</feature>
<accession>A0ABP6ZNN8</accession>
<dbReference type="PRINTS" id="PR00778">
    <property type="entry name" value="HTHARSR"/>
</dbReference>
<dbReference type="CDD" id="cd00090">
    <property type="entry name" value="HTH_ARSR"/>
    <property type="match status" value="1"/>
</dbReference>
<dbReference type="InterPro" id="IPR011991">
    <property type="entry name" value="ArsR-like_HTH"/>
</dbReference>
<evidence type="ECO:0000259" key="1">
    <source>
        <dbReference type="PROSITE" id="PS50987"/>
    </source>
</evidence>
<dbReference type="Pfam" id="PF12840">
    <property type="entry name" value="HTH_20"/>
    <property type="match status" value="1"/>
</dbReference>
<dbReference type="Gene3D" id="1.10.10.10">
    <property type="entry name" value="Winged helix-like DNA-binding domain superfamily/Winged helix DNA-binding domain"/>
    <property type="match status" value="1"/>
</dbReference>
<comment type="caution">
    <text evidence="2">The sequence shown here is derived from an EMBL/GenBank/DDBJ whole genome shotgun (WGS) entry which is preliminary data.</text>
</comment>
<dbReference type="InterPro" id="IPR001845">
    <property type="entry name" value="HTH_ArsR_DNA-bd_dom"/>
</dbReference>
<dbReference type="SUPFAM" id="SSF46785">
    <property type="entry name" value="Winged helix' DNA-binding domain"/>
    <property type="match status" value="1"/>
</dbReference>
<dbReference type="InterPro" id="IPR036388">
    <property type="entry name" value="WH-like_DNA-bd_sf"/>
</dbReference>
<keyword evidence="3" id="KW-1185">Reference proteome</keyword>
<gene>
    <name evidence="2" type="ORF">GCM10022223_30080</name>
</gene>
<dbReference type="InterPro" id="IPR036390">
    <property type="entry name" value="WH_DNA-bd_sf"/>
</dbReference>
<reference evidence="3" key="1">
    <citation type="journal article" date="2019" name="Int. J. Syst. Evol. Microbiol.">
        <title>The Global Catalogue of Microorganisms (GCM) 10K type strain sequencing project: providing services to taxonomists for standard genome sequencing and annotation.</title>
        <authorList>
            <consortium name="The Broad Institute Genomics Platform"/>
            <consortium name="The Broad Institute Genome Sequencing Center for Infectious Disease"/>
            <person name="Wu L."/>
            <person name="Ma J."/>
        </authorList>
    </citation>
    <scope>NUCLEOTIDE SEQUENCE [LARGE SCALE GENOMIC DNA]</scope>
    <source>
        <strain evidence="3">JCM 16902</strain>
    </source>
</reference>
<dbReference type="PROSITE" id="PS50987">
    <property type="entry name" value="HTH_ARSR_2"/>
    <property type="match status" value="1"/>
</dbReference>
<dbReference type="SMART" id="SM00418">
    <property type="entry name" value="HTH_ARSR"/>
    <property type="match status" value="1"/>
</dbReference>
<proteinExistence type="predicted"/>
<sequence length="109" mass="11960">MSTYEHPDVADLSLPAVLFALSDPVRLEIVGQLAVWREGETPLVCASVGPQMPKSTRSHHLKVLREAGVTRSVPSGRERRLSLRRADLDERWPGLLDAVLPGGVRSVRA</sequence>
<dbReference type="Proteomes" id="UP001501074">
    <property type="component" value="Unassembled WGS sequence"/>
</dbReference>
<name>A0ABP6ZNN8_9ACTN</name>
<dbReference type="RefSeq" id="WP_231482132.1">
    <property type="nucleotide sequence ID" value="NZ_BAAAZO010000004.1"/>
</dbReference>
<protein>
    <submittedName>
        <fullName evidence="2">Helix-turn-helix domain-containing protein</fullName>
    </submittedName>
</protein>